<accession>A0AAV9VKN2</accession>
<gene>
    <name evidence="2" type="ORF">TWF730_005251</name>
</gene>
<dbReference type="EMBL" id="JAVHNS010000002">
    <property type="protein sequence ID" value="KAK6361531.1"/>
    <property type="molecule type" value="Genomic_DNA"/>
</dbReference>
<keyword evidence="3" id="KW-1185">Reference proteome</keyword>
<comment type="caution">
    <text evidence="2">The sequence shown here is derived from an EMBL/GenBank/DDBJ whole genome shotgun (WGS) entry which is preliminary data.</text>
</comment>
<evidence type="ECO:0000313" key="2">
    <source>
        <dbReference type="EMBL" id="KAK6361531.1"/>
    </source>
</evidence>
<dbReference type="AlphaFoldDB" id="A0AAV9VKN2"/>
<name>A0AAV9VKN2_9PEZI</name>
<dbReference type="Proteomes" id="UP001373714">
    <property type="component" value="Unassembled WGS sequence"/>
</dbReference>
<reference evidence="2 3" key="1">
    <citation type="submission" date="2019-10" db="EMBL/GenBank/DDBJ databases">
        <authorList>
            <person name="Palmer J.M."/>
        </authorList>
    </citation>
    <scope>NUCLEOTIDE SEQUENCE [LARGE SCALE GENOMIC DNA]</scope>
    <source>
        <strain evidence="2 3">TWF730</strain>
    </source>
</reference>
<evidence type="ECO:0000313" key="3">
    <source>
        <dbReference type="Proteomes" id="UP001373714"/>
    </source>
</evidence>
<evidence type="ECO:0000256" key="1">
    <source>
        <dbReference type="SAM" id="MobiDB-lite"/>
    </source>
</evidence>
<proteinExistence type="predicted"/>
<protein>
    <submittedName>
        <fullName evidence="2">Uncharacterized protein</fullName>
    </submittedName>
</protein>
<organism evidence="2 3">
    <name type="scientific">Orbilia blumenaviensis</name>
    <dbReference type="NCBI Taxonomy" id="1796055"/>
    <lineage>
        <taxon>Eukaryota</taxon>
        <taxon>Fungi</taxon>
        <taxon>Dikarya</taxon>
        <taxon>Ascomycota</taxon>
        <taxon>Pezizomycotina</taxon>
        <taxon>Orbiliomycetes</taxon>
        <taxon>Orbiliales</taxon>
        <taxon>Orbiliaceae</taxon>
        <taxon>Orbilia</taxon>
    </lineage>
</organism>
<feature type="region of interest" description="Disordered" evidence="1">
    <location>
        <begin position="1"/>
        <end position="25"/>
    </location>
</feature>
<sequence>MSADVTKGEASGSAAKARRQSSSKPALAGLLSAKEFEAQENKVELKLIKDAAKINWKMNSHPKDYPEQDLLKKVFTTPPLKSVELLFPQTGLTITARNLKGVLFQDVFDAIYKHNKKRADDELSEPYLAGFYVDEDDLGHAIVRVGAGKEGAPVGKKKKGGD</sequence>